<keyword evidence="3" id="KW-0732">Signal</keyword>
<keyword evidence="2" id="KW-0812">Transmembrane</keyword>
<feature type="chain" id="PRO_5002164534" description="Mid2 domain-containing protein" evidence="3">
    <location>
        <begin position="19"/>
        <end position="285"/>
    </location>
</feature>
<dbReference type="STRING" id="765440.A0A0C3GBM6"/>
<keyword evidence="2" id="KW-1133">Transmembrane helix</keyword>
<evidence type="ECO:0000313" key="5">
    <source>
        <dbReference type="Proteomes" id="UP000054166"/>
    </source>
</evidence>
<gene>
    <name evidence="4" type="ORF">PILCRDRAFT_814719</name>
</gene>
<feature type="transmembrane region" description="Helical" evidence="2">
    <location>
        <begin position="241"/>
        <end position="262"/>
    </location>
</feature>
<evidence type="ECO:0000313" key="4">
    <source>
        <dbReference type="EMBL" id="KIM88041.1"/>
    </source>
</evidence>
<feature type="compositionally biased region" description="Low complexity" evidence="1">
    <location>
        <begin position="158"/>
        <end position="178"/>
    </location>
</feature>
<evidence type="ECO:0000256" key="3">
    <source>
        <dbReference type="SAM" id="SignalP"/>
    </source>
</evidence>
<keyword evidence="5" id="KW-1185">Reference proteome</keyword>
<feature type="region of interest" description="Disordered" evidence="1">
    <location>
        <begin position="151"/>
        <end position="233"/>
    </location>
</feature>
<name>A0A0C3GBM6_PILCF</name>
<evidence type="ECO:0000256" key="2">
    <source>
        <dbReference type="SAM" id="Phobius"/>
    </source>
</evidence>
<dbReference type="InParanoid" id="A0A0C3GBM6"/>
<reference evidence="5" key="2">
    <citation type="submission" date="2015-01" db="EMBL/GenBank/DDBJ databases">
        <title>Evolutionary Origins and Diversification of the Mycorrhizal Mutualists.</title>
        <authorList>
            <consortium name="DOE Joint Genome Institute"/>
            <consortium name="Mycorrhizal Genomics Consortium"/>
            <person name="Kohler A."/>
            <person name="Kuo A."/>
            <person name="Nagy L.G."/>
            <person name="Floudas D."/>
            <person name="Copeland A."/>
            <person name="Barry K.W."/>
            <person name="Cichocki N."/>
            <person name="Veneault-Fourrey C."/>
            <person name="LaButti K."/>
            <person name="Lindquist E.A."/>
            <person name="Lipzen A."/>
            <person name="Lundell T."/>
            <person name="Morin E."/>
            <person name="Murat C."/>
            <person name="Riley R."/>
            <person name="Ohm R."/>
            <person name="Sun H."/>
            <person name="Tunlid A."/>
            <person name="Henrissat B."/>
            <person name="Grigoriev I.V."/>
            <person name="Hibbett D.S."/>
            <person name="Martin F."/>
        </authorList>
    </citation>
    <scope>NUCLEOTIDE SEQUENCE [LARGE SCALE GENOMIC DNA]</scope>
    <source>
        <strain evidence="5">F 1598</strain>
    </source>
</reference>
<protein>
    <recommendedName>
        <fullName evidence="6">Mid2 domain-containing protein</fullName>
    </recommendedName>
</protein>
<feature type="compositionally biased region" description="Low complexity" evidence="1">
    <location>
        <begin position="191"/>
        <end position="233"/>
    </location>
</feature>
<dbReference type="Proteomes" id="UP000054166">
    <property type="component" value="Unassembled WGS sequence"/>
</dbReference>
<dbReference type="AlphaFoldDB" id="A0A0C3GBM6"/>
<dbReference type="OrthoDB" id="3234968at2759"/>
<sequence length="285" mass="29461">MALIFTVVLFLNFDTVLTLDNITVDSTNIDLIHYSGNWTTSVWNNFDYGGTHQWSSDPSTNATFAFTGVGVYYLSSLFNHPVTSQISIDGNPAQFINLTSPVGGGGNQDVPSMVVWGVDQLLNVPHNVVVSMAPGGTYVEVDAFIYTSNTESTASNQPPTTGPSSSTAPASSSTTLGSQESTASSQPPNTGPSSSTASASSSTTLGSQESTTPSQSLHTTSSSSSTGPASASNISGSHTNIGAVVGGTLAGLVVIIAIVLLWKFRKNPESGMRVDARGSNFYSGV</sequence>
<proteinExistence type="predicted"/>
<keyword evidence="2" id="KW-0472">Membrane</keyword>
<evidence type="ECO:0000256" key="1">
    <source>
        <dbReference type="SAM" id="MobiDB-lite"/>
    </source>
</evidence>
<feature type="signal peptide" evidence="3">
    <location>
        <begin position="1"/>
        <end position="18"/>
    </location>
</feature>
<accession>A0A0C3GBM6</accession>
<evidence type="ECO:0008006" key="6">
    <source>
        <dbReference type="Google" id="ProtNLM"/>
    </source>
</evidence>
<organism evidence="4 5">
    <name type="scientific">Piloderma croceum (strain F 1598)</name>
    <dbReference type="NCBI Taxonomy" id="765440"/>
    <lineage>
        <taxon>Eukaryota</taxon>
        <taxon>Fungi</taxon>
        <taxon>Dikarya</taxon>
        <taxon>Basidiomycota</taxon>
        <taxon>Agaricomycotina</taxon>
        <taxon>Agaricomycetes</taxon>
        <taxon>Agaricomycetidae</taxon>
        <taxon>Atheliales</taxon>
        <taxon>Atheliaceae</taxon>
        <taxon>Piloderma</taxon>
    </lineage>
</organism>
<dbReference type="EMBL" id="KN832978">
    <property type="protein sequence ID" value="KIM88041.1"/>
    <property type="molecule type" value="Genomic_DNA"/>
</dbReference>
<reference evidence="4 5" key="1">
    <citation type="submission" date="2014-04" db="EMBL/GenBank/DDBJ databases">
        <authorList>
            <consortium name="DOE Joint Genome Institute"/>
            <person name="Kuo A."/>
            <person name="Tarkka M."/>
            <person name="Buscot F."/>
            <person name="Kohler A."/>
            <person name="Nagy L.G."/>
            <person name="Floudas D."/>
            <person name="Copeland A."/>
            <person name="Barry K.W."/>
            <person name="Cichocki N."/>
            <person name="Veneault-Fourrey C."/>
            <person name="LaButti K."/>
            <person name="Lindquist E.A."/>
            <person name="Lipzen A."/>
            <person name="Lundell T."/>
            <person name="Morin E."/>
            <person name="Murat C."/>
            <person name="Sun H."/>
            <person name="Tunlid A."/>
            <person name="Henrissat B."/>
            <person name="Grigoriev I.V."/>
            <person name="Hibbett D.S."/>
            <person name="Martin F."/>
            <person name="Nordberg H.P."/>
            <person name="Cantor M.N."/>
            <person name="Hua S.X."/>
        </authorList>
    </citation>
    <scope>NUCLEOTIDE SEQUENCE [LARGE SCALE GENOMIC DNA]</scope>
    <source>
        <strain evidence="4 5">F 1598</strain>
    </source>
</reference>
<feature type="compositionally biased region" description="Polar residues" evidence="1">
    <location>
        <begin position="179"/>
        <end position="188"/>
    </location>
</feature>
<dbReference type="HOGENOM" id="CLU_977001_0_0_1"/>